<name>A0ABX0UXN9_9HYPH</name>
<dbReference type="Proteomes" id="UP001429580">
    <property type="component" value="Unassembled WGS sequence"/>
</dbReference>
<evidence type="ECO:0000313" key="1">
    <source>
        <dbReference type="EMBL" id="NIJ57163.1"/>
    </source>
</evidence>
<organism evidence="1 2">
    <name type="scientific">Pseudochelatococcus lubricantis</name>
    <dbReference type="NCBI Taxonomy" id="1538102"/>
    <lineage>
        <taxon>Bacteria</taxon>
        <taxon>Pseudomonadati</taxon>
        <taxon>Pseudomonadota</taxon>
        <taxon>Alphaproteobacteria</taxon>
        <taxon>Hyphomicrobiales</taxon>
        <taxon>Chelatococcaceae</taxon>
        <taxon>Pseudochelatococcus</taxon>
    </lineage>
</organism>
<protein>
    <submittedName>
        <fullName evidence="1">Uncharacterized protein</fullName>
    </submittedName>
</protein>
<proteinExistence type="predicted"/>
<dbReference type="RefSeq" id="WP_166949426.1">
    <property type="nucleotide sequence ID" value="NZ_JAASQI010000002.1"/>
</dbReference>
<accession>A0ABX0UXN9</accession>
<keyword evidence="2" id="KW-1185">Reference proteome</keyword>
<gene>
    <name evidence="1" type="ORF">FHS82_000989</name>
</gene>
<dbReference type="EMBL" id="JAASQI010000002">
    <property type="protein sequence ID" value="NIJ57163.1"/>
    <property type="molecule type" value="Genomic_DNA"/>
</dbReference>
<sequence length="102" mass="11333">MGDKYRLIPVKPSRRAVDQLAAHWNVPKADVPEMYDILLMQASVEAPRLPPPPPEFVLRAAQWLQYARDVSWFRGEPICDEEAMAAFAGEVLAASALEIADG</sequence>
<comment type="caution">
    <text evidence="1">The sequence shown here is derived from an EMBL/GenBank/DDBJ whole genome shotgun (WGS) entry which is preliminary data.</text>
</comment>
<evidence type="ECO:0000313" key="2">
    <source>
        <dbReference type="Proteomes" id="UP001429580"/>
    </source>
</evidence>
<reference evidence="1 2" key="1">
    <citation type="submission" date="2020-03" db="EMBL/GenBank/DDBJ databases">
        <title>Genomic Encyclopedia of Type Strains, Phase IV (KMG-IV): sequencing the most valuable type-strain genomes for metagenomic binning, comparative biology and taxonomic classification.</title>
        <authorList>
            <person name="Goeker M."/>
        </authorList>
    </citation>
    <scope>NUCLEOTIDE SEQUENCE [LARGE SCALE GENOMIC DNA]</scope>
    <source>
        <strain evidence="1 2">DSM 103870</strain>
    </source>
</reference>